<dbReference type="InterPro" id="IPR050336">
    <property type="entry name" value="Chromosome_partition/occlusion"/>
</dbReference>
<protein>
    <submittedName>
        <fullName evidence="3">ParB/RepB/Spo0J family partition protein</fullName>
    </submittedName>
</protein>
<dbReference type="CDD" id="cd16393">
    <property type="entry name" value="SPO0J_N"/>
    <property type="match status" value="1"/>
</dbReference>
<dbReference type="OrthoDB" id="61260at2"/>
<dbReference type="Gene3D" id="3.90.1530.30">
    <property type="match status" value="1"/>
</dbReference>
<dbReference type="InterPro" id="IPR003115">
    <property type="entry name" value="ParB_N"/>
</dbReference>
<evidence type="ECO:0000259" key="2">
    <source>
        <dbReference type="SMART" id="SM00470"/>
    </source>
</evidence>
<name>A0A3S0KDD6_9DEIO</name>
<dbReference type="Gene3D" id="1.10.10.2830">
    <property type="match status" value="1"/>
</dbReference>
<dbReference type="GO" id="GO:0005694">
    <property type="term" value="C:chromosome"/>
    <property type="evidence" value="ECO:0007669"/>
    <property type="project" value="TreeGrafter"/>
</dbReference>
<comment type="caution">
    <text evidence="3">The sequence shown here is derived from an EMBL/GenBank/DDBJ whole genome shotgun (WGS) entry which is preliminary data.</text>
</comment>
<keyword evidence="4" id="KW-1185">Reference proteome</keyword>
<feature type="domain" description="ParB-like N-terminal" evidence="2">
    <location>
        <begin position="35"/>
        <end position="123"/>
    </location>
</feature>
<dbReference type="SMART" id="SM00470">
    <property type="entry name" value="ParB"/>
    <property type="match status" value="1"/>
</dbReference>
<comment type="similarity">
    <text evidence="1">Belongs to the ParB family.</text>
</comment>
<dbReference type="RefSeq" id="WP_126353326.1">
    <property type="nucleotide sequence ID" value="NZ_CP086384.1"/>
</dbReference>
<dbReference type="InterPro" id="IPR036086">
    <property type="entry name" value="ParB/Sulfiredoxin_sf"/>
</dbReference>
<dbReference type="SUPFAM" id="SSF110849">
    <property type="entry name" value="ParB/Sulfiredoxin"/>
    <property type="match status" value="1"/>
</dbReference>
<dbReference type="PANTHER" id="PTHR33375:SF1">
    <property type="entry name" value="CHROMOSOME-PARTITIONING PROTEIN PARB-RELATED"/>
    <property type="match status" value="1"/>
</dbReference>
<accession>A0A3S0KDD6</accession>
<sequence length="308" mass="34371">MTKRKLSAGMMQALEETKSVAQKIEDTQGKRFPLEYLPVGDIRPSPFQARLDFTGLESLAEDIQANGVLQPILVRTLPGGGYELVAGERRLRASKLAGQPRIPAIVRPLEDRQARLYSLKENLERENLNAYEMAHAVIDLVSLSLGKETKEVIQLLSQRRNTAEEVVTSAEEALGILGKDISLPGFQRHYLPLLQLPTGLLEALRSGAPYSSVMELSRASEVQQAAWLPKVLAGEWGVRDIRQALKQEKPARATAGTEKDIDLTEEFRTLRSHFSAKQLAGLDTRKRKKAQKLLQELRALFETEQSPK</sequence>
<dbReference type="NCBIfam" id="TIGR00180">
    <property type="entry name" value="parB_part"/>
    <property type="match status" value="1"/>
</dbReference>
<organism evidence="3 4">
    <name type="scientific">Deinococcus radiophilus</name>
    <dbReference type="NCBI Taxonomy" id="32062"/>
    <lineage>
        <taxon>Bacteria</taxon>
        <taxon>Thermotogati</taxon>
        <taxon>Deinococcota</taxon>
        <taxon>Deinococci</taxon>
        <taxon>Deinococcales</taxon>
        <taxon>Deinococcaceae</taxon>
        <taxon>Deinococcus</taxon>
    </lineage>
</organism>
<dbReference type="Pfam" id="PF02195">
    <property type="entry name" value="ParB_N"/>
    <property type="match status" value="1"/>
</dbReference>
<reference evidence="3 4" key="1">
    <citation type="submission" date="2018-12" db="EMBL/GenBank/DDBJ databases">
        <title>Deinococcus radiophilus ATCC 27603 genome sequencing and assembly.</title>
        <authorList>
            <person name="Maclea K.S."/>
            <person name="Maynard C.R."/>
        </authorList>
    </citation>
    <scope>NUCLEOTIDE SEQUENCE [LARGE SCALE GENOMIC DNA]</scope>
    <source>
        <strain evidence="3 4">ATCC 27603</strain>
    </source>
</reference>
<proteinExistence type="inferred from homology"/>
<dbReference type="InterPro" id="IPR004437">
    <property type="entry name" value="ParB/RepB/Spo0J"/>
</dbReference>
<dbReference type="AlphaFoldDB" id="A0A3S0KDD6"/>
<dbReference type="EMBL" id="RXPE01000042">
    <property type="protein sequence ID" value="RTR23120.1"/>
    <property type="molecule type" value="Genomic_DNA"/>
</dbReference>
<evidence type="ECO:0000313" key="4">
    <source>
        <dbReference type="Proteomes" id="UP000277766"/>
    </source>
</evidence>
<dbReference type="GO" id="GO:0003677">
    <property type="term" value="F:DNA binding"/>
    <property type="evidence" value="ECO:0007669"/>
    <property type="project" value="InterPro"/>
</dbReference>
<dbReference type="PANTHER" id="PTHR33375">
    <property type="entry name" value="CHROMOSOME-PARTITIONING PROTEIN PARB-RELATED"/>
    <property type="match status" value="1"/>
</dbReference>
<dbReference type="GO" id="GO:0007059">
    <property type="term" value="P:chromosome segregation"/>
    <property type="evidence" value="ECO:0007669"/>
    <property type="project" value="TreeGrafter"/>
</dbReference>
<gene>
    <name evidence="3" type="ORF">EJ104_12545</name>
</gene>
<dbReference type="Proteomes" id="UP000277766">
    <property type="component" value="Unassembled WGS sequence"/>
</dbReference>
<evidence type="ECO:0000256" key="1">
    <source>
        <dbReference type="ARBA" id="ARBA00006295"/>
    </source>
</evidence>
<evidence type="ECO:0000313" key="3">
    <source>
        <dbReference type="EMBL" id="RTR23120.1"/>
    </source>
</evidence>